<accession>A0ABM9AY23</accession>
<gene>
    <name evidence="1" type="ORF">LEM8419_00488</name>
</gene>
<protein>
    <submittedName>
        <fullName evidence="1">Uncharacterized protein</fullName>
    </submittedName>
</protein>
<dbReference type="RefSeq" id="WP_238749386.1">
    <property type="nucleotide sequence ID" value="NZ_CAKLPZ010000001.1"/>
</dbReference>
<dbReference type="EMBL" id="CAKLPZ010000001">
    <property type="protein sequence ID" value="CAH0999191.1"/>
    <property type="molecule type" value="Genomic_DNA"/>
</dbReference>
<sequence length="83" mass="9612">MPKYAPDDLVIIRLLRKYMGEEWSVVRPLIVAALPEHIDPALIGKWVDERPEPGIHINAYGVEPRFYPHRTSGRLLEFYRSVG</sequence>
<reference evidence="1" key="1">
    <citation type="submission" date="2021-12" db="EMBL/GenBank/DDBJ databases">
        <authorList>
            <person name="Rodrigo-Torres L."/>
            <person name="Arahal R. D."/>
            <person name="Lucena T."/>
        </authorList>
    </citation>
    <scope>NUCLEOTIDE SEQUENCE</scope>
    <source>
        <strain evidence="1">CECT 8419</strain>
    </source>
</reference>
<evidence type="ECO:0000313" key="2">
    <source>
        <dbReference type="Proteomes" id="UP000837803"/>
    </source>
</evidence>
<dbReference type="Proteomes" id="UP000837803">
    <property type="component" value="Unassembled WGS sequence"/>
</dbReference>
<comment type="caution">
    <text evidence="1">The sequence shown here is derived from an EMBL/GenBank/DDBJ whole genome shotgun (WGS) entry which is preliminary data.</text>
</comment>
<evidence type="ECO:0000313" key="1">
    <source>
        <dbReference type="EMBL" id="CAH0999191.1"/>
    </source>
</evidence>
<proteinExistence type="predicted"/>
<name>A0ABM9AY23_9BACT</name>
<keyword evidence="2" id="KW-1185">Reference proteome</keyword>
<organism evidence="1 2">
    <name type="scientific">Neolewinella maritima</name>
    <dbReference type="NCBI Taxonomy" id="1383882"/>
    <lineage>
        <taxon>Bacteria</taxon>
        <taxon>Pseudomonadati</taxon>
        <taxon>Bacteroidota</taxon>
        <taxon>Saprospiria</taxon>
        <taxon>Saprospirales</taxon>
        <taxon>Lewinellaceae</taxon>
        <taxon>Neolewinella</taxon>
    </lineage>
</organism>